<dbReference type="PANTHER" id="PTHR39165:SF1">
    <property type="entry name" value="DUF456 DOMAIN-CONTAINING PROTEIN"/>
    <property type="match status" value="1"/>
</dbReference>
<feature type="transmembrane region" description="Helical" evidence="1">
    <location>
        <begin position="135"/>
        <end position="159"/>
    </location>
</feature>
<organism evidence="2 3">
    <name type="scientific">Geobacter benzoatilyticus</name>
    <dbReference type="NCBI Taxonomy" id="2815309"/>
    <lineage>
        <taxon>Bacteria</taxon>
        <taxon>Pseudomonadati</taxon>
        <taxon>Thermodesulfobacteriota</taxon>
        <taxon>Desulfuromonadia</taxon>
        <taxon>Geobacterales</taxon>
        <taxon>Geobacteraceae</taxon>
        <taxon>Geobacter</taxon>
    </lineage>
</organism>
<dbReference type="Pfam" id="PF04306">
    <property type="entry name" value="DUF456"/>
    <property type="match status" value="1"/>
</dbReference>
<sequence>MPDYSIILWILCAICTVTGLSGLLLPLIPGAPVLFLGLLFGAWADNFHYVGVWTLMVLVVMTGLTYLVEFAASILGVKKFGGSRRAMAGAAIGGIVGLFLGIPGILLGPLFGAVIGELSLQRSLDEASRAGFGTVVGLAIGVAGKLAIGIAMVGLFLLVRFL</sequence>
<evidence type="ECO:0000256" key="1">
    <source>
        <dbReference type="SAM" id="Phobius"/>
    </source>
</evidence>
<dbReference type="Proteomes" id="UP000663651">
    <property type="component" value="Chromosome"/>
</dbReference>
<accession>A0ABX7Q353</accession>
<name>A0ABX7Q353_9BACT</name>
<proteinExistence type="predicted"/>
<keyword evidence="1" id="KW-0812">Transmembrane</keyword>
<protein>
    <submittedName>
        <fullName evidence="2">DUF456 domain-containing protein</fullName>
    </submittedName>
</protein>
<dbReference type="PANTHER" id="PTHR39165">
    <property type="entry name" value="IG HYPOTHETICAL 17883"/>
    <property type="match status" value="1"/>
</dbReference>
<dbReference type="EMBL" id="CP071382">
    <property type="protein sequence ID" value="QSV45331.1"/>
    <property type="molecule type" value="Genomic_DNA"/>
</dbReference>
<reference evidence="2 3" key="1">
    <citation type="submission" date="2021-03" db="EMBL/GenBank/DDBJ databases">
        <title>Geobacter metallireducens gen. nov. sp. nov., a microorganism capable of coupling the complete oxidation of organic compounds to the reduction of iron and other metals.</title>
        <authorList>
            <person name="Li Y."/>
        </authorList>
    </citation>
    <scope>NUCLEOTIDE SEQUENCE [LARGE SCALE GENOMIC DNA]</scope>
    <source>
        <strain evidence="2 3">Jerry-YX</strain>
    </source>
</reference>
<feature type="transmembrane region" description="Helical" evidence="1">
    <location>
        <begin position="89"/>
        <end position="115"/>
    </location>
</feature>
<keyword evidence="1" id="KW-1133">Transmembrane helix</keyword>
<gene>
    <name evidence="2" type="ORF">JZM60_14565</name>
</gene>
<keyword evidence="1" id="KW-0472">Membrane</keyword>
<dbReference type="RefSeq" id="WP_207163136.1">
    <property type="nucleotide sequence ID" value="NZ_CP071382.1"/>
</dbReference>
<evidence type="ECO:0000313" key="3">
    <source>
        <dbReference type="Proteomes" id="UP000663651"/>
    </source>
</evidence>
<feature type="transmembrane region" description="Helical" evidence="1">
    <location>
        <begin position="7"/>
        <end position="40"/>
    </location>
</feature>
<dbReference type="InterPro" id="IPR007403">
    <property type="entry name" value="DUF456"/>
</dbReference>
<evidence type="ECO:0000313" key="2">
    <source>
        <dbReference type="EMBL" id="QSV45331.1"/>
    </source>
</evidence>
<feature type="transmembrane region" description="Helical" evidence="1">
    <location>
        <begin position="52"/>
        <end position="77"/>
    </location>
</feature>
<keyword evidence="3" id="KW-1185">Reference proteome</keyword>